<dbReference type="Proteomes" id="UP001519460">
    <property type="component" value="Unassembled WGS sequence"/>
</dbReference>
<accession>A0ABD0K4P3</accession>
<protein>
    <submittedName>
        <fullName evidence="1">Uncharacterized protein</fullName>
    </submittedName>
</protein>
<reference evidence="1 2" key="1">
    <citation type="journal article" date="2023" name="Sci. Data">
        <title>Genome assembly of the Korean intertidal mud-creeper Batillaria attramentaria.</title>
        <authorList>
            <person name="Patra A.K."/>
            <person name="Ho P.T."/>
            <person name="Jun S."/>
            <person name="Lee S.J."/>
            <person name="Kim Y."/>
            <person name="Won Y.J."/>
        </authorList>
    </citation>
    <scope>NUCLEOTIDE SEQUENCE [LARGE SCALE GENOMIC DNA]</scope>
    <source>
        <strain evidence="1">Wonlab-2016</strain>
    </source>
</reference>
<organism evidence="1 2">
    <name type="scientific">Batillaria attramentaria</name>
    <dbReference type="NCBI Taxonomy" id="370345"/>
    <lineage>
        <taxon>Eukaryota</taxon>
        <taxon>Metazoa</taxon>
        <taxon>Spiralia</taxon>
        <taxon>Lophotrochozoa</taxon>
        <taxon>Mollusca</taxon>
        <taxon>Gastropoda</taxon>
        <taxon>Caenogastropoda</taxon>
        <taxon>Sorbeoconcha</taxon>
        <taxon>Cerithioidea</taxon>
        <taxon>Batillariidae</taxon>
        <taxon>Batillaria</taxon>
    </lineage>
</organism>
<dbReference type="EMBL" id="JACVVK020000249">
    <property type="protein sequence ID" value="KAK7482224.1"/>
    <property type="molecule type" value="Genomic_DNA"/>
</dbReference>
<dbReference type="PANTHER" id="PTHR47020:SF1">
    <property type="entry name" value="HILLARIN"/>
    <property type="match status" value="1"/>
</dbReference>
<keyword evidence="2" id="KW-1185">Reference proteome</keyword>
<evidence type="ECO:0000313" key="1">
    <source>
        <dbReference type="EMBL" id="KAK7482224.1"/>
    </source>
</evidence>
<dbReference type="AlphaFoldDB" id="A0ABD0K4P3"/>
<gene>
    <name evidence="1" type="ORF">BaRGS_00026573</name>
</gene>
<sequence>MEVPHTLDGYPPPAPPPTKKMDIFKAEDYKLVDYKAAQAPEKLTTDYEDLIQYLTASLGSDLAKVRSVFAWLSSQNVLSTQFPKVVKENTPQAFLKRIKYDRTLYSDFFALLCSKGAGYEIGQHELKVTNRWNAVHVQGAWRLVNVPWALVKTDGLEEDKTWIVVEQCGEACLPRAESKKEVLQDMDEFWFLTDPEDFNCFCFARERRWQLMPETMDC</sequence>
<dbReference type="PANTHER" id="PTHR47020">
    <property type="entry name" value="HILLARIN"/>
    <property type="match status" value="1"/>
</dbReference>
<proteinExistence type="predicted"/>
<comment type="caution">
    <text evidence="1">The sequence shown here is derived from an EMBL/GenBank/DDBJ whole genome shotgun (WGS) entry which is preliminary data.</text>
</comment>
<dbReference type="InterPro" id="IPR053041">
    <property type="entry name" value="Transglut-like_Superfamily_Mod"/>
</dbReference>
<name>A0ABD0K4P3_9CAEN</name>
<evidence type="ECO:0000313" key="2">
    <source>
        <dbReference type="Proteomes" id="UP001519460"/>
    </source>
</evidence>